<dbReference type="OrthoDB" id="9802649at2"/>
<evidence type="ECO:0000256" key="10">
    <source>
        <dbReference type="ARBA" id="ARBA00022989"/>
    </source>
</evidence>
<dbReference type="Gene3D" id="3.90.550.10">
    <property type="entry name" value="Spore Coat Polysaccharide Biosynthesis Protein SpsA, Chain A"/>
    <property type="match status" value="1"/>
</dbReference>
<dbReference type="RefSeq" id="WP_011341494.1">
    <property type="nucleotide sequence ID" value="NC_007498.2"/>
</dbReference>
<comment type="subcellular location">
    <subcellularLocation>
        <location evidence="1">Endoplasmic reticulum membrane</location>
        <topology evidence="1">Single-pass membrane protein</topology>
    </subcellularLocation>
</comment>
<evidence type="ECO:0000259" key="13">
    <source>
        <dbReference type="Pfam" id="PF00535"/>
    </source>
</evidence>
<keyword evidence="5" id="KW-0328">Glycosyltransferase</keyword>
<evidence type="ECO:0000256" key="1">
    <source>
        <dbReference type="ARBA" id="ARBA00004389"/>
    </source>
</evidence>
<evidence type="ECO:0000256" key="2">
    <source>
        <dbReference type="ARBA" id="ARBA00004922"/>
    </source>
</evidence>
<keyword evidence="15" id="KW-1185">Reference proteome</keyword>
<reference evidence="14 15" key="2">
    <citation type="journal article" date="2012" name="BMC Genomics">
        <title>The genome of Pelobacter carbinolicus reveals surprising metabolic capabilities and physiological features.</title>
        <authorList>
            <person name="Aklujkar M."/>
            <person name="Haveman S.A."/>
            <person name="Didonato R.Jr."/>
            <person name="Chertkov O."/>
            <person name="Han C.S."/>
            <person name="Land M.L."/>
            <person name="Brown P."/>
            <person name="Lovley D.R."/>
        </authorList>
    </citation>
    <scope>NUCLEOTIDE SEQUENCE [LARGE SCALE GENOMIC DNA]</scope>
    <source>
        <strain evidence="15">DSM 2380 / NBRC 103641 / GraBd1</strain>
    </source>
</reference>
<dbReference type="Pfam" id="PF00535">
    <property type="entry name" value="Glycos_transf_2"/>
    <property type="match status" value="1"/>
</dbReference>
<keyword evidence="8" id="KW-0256">Endoplasmic reticulum</keyword>
<evidence type="ECO:0000313" key="14">
    <source>
        <dbReference type="EMBL" id="ABA89001.1"/>
    </source>
</evidence>
<evidence type="ECO:0000256" key="3">
    <source>
        <dbReference type="ARBA" id="ARBA00006739"/>
    </source>
</evidence>
<sequence>MTNDHRMLSVVVPAYNEEKRLSASLEVLCEKVGLFFPRFEIIVVDDGSTDKTADIVMTHSRKYSDVRLIRYEKNRGKGYAVRTGVLAAKGDFVLFSDADLSTPIEEVEKLFGALADGADVAIGSRAVRQSLILKSQPLYRMVMGKTFNKFVQLLAIPGILDTQCGFKLFTRSAALNLFRDCRIDGFGFDVEVLFLARKRGMDIREIGVSWVNSPDSKVHPIVDSARMLQDLVVIRRHALLGDYGDLRLPQAKIETVSPD</sequence>
<evidence type="ECO:0000256" key="5">
    <source>
        <dbReference type="ARBA" id="ARBA00022676"/>
    </source>
</evidence>
<keyword evidence="10" id="KW-1133">Transmembrane helix</keyword>
<evidence type="ECO:0000256" key="11">
    <source>
        <dbReference type="ARBA" id="ARBA00023136"/>
    </source>
</evidence>
<dbReference type="STRING" id="338963.Pcar_1758"/>
<dbReference type="InterPro" id="IPR029044">
    <property type="entry name" value="Nucleotide-diphossugar_trans"/>
</dbReference>
<name>Q3A3Q6_SYNC1</name>
<dbReference type="InterPro" id="IPR001173">
    <property type="entry name" value="Glyco_trans_2-like"/>
</dbReference>
<organism evidence="14 15">
    <name type="scientific">Syntrophotalea carbinolica (strain DSM 2380 / NBRC 103641 / GraBd1)</name>
    <name type="common">Pelobacter carbinolicus</name>
    <dbReference type="NCBI Taxonomy" id="338963"/>
    <lineage>
        <taxon>Bacteria</taxon>
        <taxon>Pseudomonadati</taxon>
        <taxon>Thermodesulfobacteriota</taxon>
        <taxon>Desulfuromonadia</taxon>
        <taxon>Desulfuromonadales</taxon>
        <taxon>Syntrophotaleaceae</taxon>
        <taxon>Syntrophotalea</taxon>
    </lineage>
</organism>
<keyword evidence="6 14" id="KW-0808">Transferase</keyword>
<dbReference type="Proteomes" id="UP000002534">
    <property type="component" value="Chromosome"/>
</dbReference>
<dbReference type="AlphaFoldDB" id="Q3A3Q6"/>
<feature type="domain" description="Glycosyltransferase 2-like" evidence="13">
    <location>
        <begin position="9"/>
        <end position="174"/>
    </location>
</feature>
<comment type="catalytic activity">
    <reaction evidence="12">
        <text>a di-trans,poly-cis-dolichyl phosphate + UDP-alpha-D-glucose = a di-trans,poly-cis-dolichyl beta-D-glucosyl phosphate + UDP</text>
        <dbReference type="Rhea" id="RHEA:15401"/>
        <dbReference type="Rhea" id="RHEA-COMP:19498"/>
        <dbReference type="Rhea" id="RHEA-COMP:19502"/>
        <dbReference type="ChEBI" id="CHEBI:57525"/>
        <dbReference type="ChEBI" id="CHEBI:57683"/>
        <dbReference type="ChEBI" id="CHEBI:58223"/>
        <dbReference type="ChEBI" id="CHEBI:58885"/>
        <dbReference type="EC" id="2.4.1.117"/>
    </reaction>
    <physiologicalReaction direction="left-to-right" evidence="12">
        <dbReference type="Rhea" id="RHEA:15402"/>
    </physiologicalReaction>
</comment>
<comment type="pathway">
    <text evidence="2">Protein modification; protein glycosylation.</text>
</comment>
<keyword evidence="7" id="KW-0812">Transmembrane</keyword>
<gene>
    <name evidence="14" type="ordered locus">Pcar_1758</name>
</gene>
<dbReference type="HOGENOM" id="CLU_033536_9_0_7"/>
<dbReference type="GO" id="GO:0006487">
    <property type="term" value="P:protein N-linked glycosylation"/>
    <property type="evidence" value="ECO:0007669"/>
    <property type="project" value="TreeGrafter"/>
</dbReference>
<evidence type="ECO:0000256" key="8">
    <source>
        <dbReference type="ARBA" id="ARBA00022824"/>
    </source>
</evidence>
<evidence type="ECO:0000256" key="9">
    <source>
        <dbReference type="ARBA" id="ARBA00022968"/>
    </source>
</evidence>
<evidence type="ECO:0000256" key="12">
    <source>
        <dbReference type="ARBA" id="ARBA00045097"/>
    </source>
</evidence>
<evidence type="ECO:0000256" key="7">
    <source>
        <dbReference type="ARBA" id="ARBA00022692"/>
    </source>
</evidence>
<proteinExistence type="inferred from homology"/>
<evidence type="ECO:0000256" key="6">
    <source>
        <dbReference type="ARBA" id="ARBA00022679"/>
    </source>
</evidence>
<dbReference type="KEGG" id="pca:Pcar_1758"/>
<evidence type="ECO:0000256" key="4">
    <source>
        <dbReference type="ARBA" id="ARBA00012583"/>
    </source>
</evidence>
<dbReference type="eggNOG" id="COG1215">
    <property type="taxonomic scope" value="Bacteria"/>
</dbReference>
<comment type="similarity">
    <text evidence="3">Belongs to the glycosyltransferase 2 family.</text>
</comment>
<dbReference type="InterPro" id="IPR035518">
    <property type="entry name" value="DPG_synthase"/>
</dbReference>
<evidence type="ECO:0000313" key="15">
    <source>
        <dbReference type="Proteomes" id="UP000002534"/>
    </source>
</evidence>
<dbReference type="EC" id="2.4.1.117" evidence="4"/>
<dbReference type="PANTHER" id="PTHR10859">
    <property type="entry name" value="GLYCOSYL TRANSFERASE"/>
    <property type="match status" value="1"/>
</dbReference>
<dbReference type="PANTHER" id="PTHR10859:SF91">
    <property type="entry name" value="DOLICHYL-PHOSPHATE BETA-GLUCOSYLTRANSFERASE"/>
    <property type="match status" value="1"/>
</dbReference>
<dbReference type="GO" id="GO:0004581">
    <property type="term" value="F:dolichyl-phosphate beta-glucosyltransferase activity"/>
    <property type="evidence" value="ECO:0007669"/>
    <property type="project" value="UniProtKB-EC"/>
</dbReference>
<keyword evidence="9" id="KW-0735">Signal-anchor</keyword>
<accession>Q3A3Q6</accession>
<dbReference type="CDD" id="cd04188">
    <property type="entry name" value="DPG_synthase"/>
    <property type="match status" value="1"/>
</dbReference>
<dbReference type="CAZy" id="GT2">
    <property type="family name" value="Glycosyltransferase Family 2"/>
</dbReference>
<dbReference type="SUPFAM" id="SSF53448">
    <property type="entry name" value="Nucleotide-diphospho-sugar transferases"/>
    <property type="match status" value="1"/>
</dbReference>
<protein>
    <recommendedName>
        <fullName evidence="4">dolichyl-phosphate beta-glucosyltransferase</fullName>
        <ecNumber evidence="4">2.4.1.117</ecNumber>
    </recommendedName>
</protein>
<dbReference type="EMBL" id="CP000142">
    <property type="protein sequence ID" value="ABA89001.1"/>
    <property type="molecule type" value="Genomic_DNA"/>
</dbReference>
<reference evidence="15" key="1">
    <citation type="submission" date="2005-10" db="EMBL/GenBank/DDBJ databases">
        <title>Complete sequence of Pelobacter carbinolicus DSM 2380.</title>
        <authorList>
            <person name="Copeland A."/>
            <person name="Lucas S."/>
            <person name="Lapidus A."/>
            <person name="Barry K."/>
            <person name="Detter J.C."/>
            <person name="Glavina T."/>
            <person name="Hammon N."/>
            <person name="Israni S."/>
            <person name="Pitluck S."/>
            <person name="Chertkov O."/>
            <person name="Schmutz J."/>
            <person name="Larimer F."/>
            <person name="Land M."/>
            <person name="Kyrpides N."/>
            <person name="Ivanova N."/>
            <person name="Richardson P."/>
        </authorList>
    </citation>
    <scope>NUCLEOTIDE SEQUENCE [LARGE SCALE GENOMIC DNA]</scope>
    <source>
        <strain evidence="15">DSM 2380 / NBRC 103641 / GraBd1</strain>
    </source>
</reference>
<keyword evidence="11" id="KW-0472">Membrane</keyword>
<dbReference type="DNASU" id="3724447"/>